<dbReference type="Proteomes" id="UP000077315">
    <property type="component" value="Unassembled WGS sequence"/>
</dbReference>
<dbReference type="PANTHER" id="PTHR28052:SF1">
    <property type="entry name" value="UPF0545 PROTEIN C22ORF39"/>
    <property type="match status" value="1"/>
</dbReference>
<dbReference type="OrthoDB" id="2017405at2759"/>
<dbReference type="VEuPathDB" id="FungiDB:PHYBLDRAFT_179543"/>
<reference evidence="3" key="1">
    <citation type="submission" date="2015-06" db="EMBL/GenBank/DDBJ databases">
        <title>Expansion of signal transduction pathways in fungi by whole-genome duplication.</title>
        <authorList>
            <consortium name="DOE Joint Genome Institute"/>
            <person name="Corrochano L.M."/>
            <person name="Kuo A."/>
            <person name="Marcet-Houben M."/>
            <person name="Polaino S."/>
            <person name="Salamov A."/>
            <person name="Villalobos J.M."/>
            <person name="Alvarez M.I."/>
            <person name="Avalos J."/>
            <person name="Benito E.P."/>
            <person name="Benoit I."/>
            <person name="Burger G."/>
            <person name="Camino L.P."/>
            <person name="Canovas D."/>
            <person name="Cerda-Olmedo E."/>
            <person name="Cheng J.-F."/>
            <person name="Dominguez A."/>
            <person name="Elias M."/>
            <person name="Eslava A.P."/>
            <person name="Glaser F."/>
            <person name="Grimwood J."/>
            <person name="Gutierrez G."/>
            <person name="Heitman J."/>
            <person name="Henrissat B."/>
            <person name="Iturriaga E.A."/>
            <person name="Lang B.F."/>
            <person name="Lavin J.L."/>
            <person name="Lee S."/>
            <person name="Li W."/>
            <person name="Lindquist E."/>
            <person name="Lopez-Garcia S."/>
            <person name="Luque E.M."/>
            <person name="Marcos A.T."/>
            <person name="Martin J."/>
            <person name="McCluskey K."/>
            <person name="Medina H.R."/>
            <person name="Miralles-Duran A."/>
            <person name="Miyazaki A."/>
            <person name="Munoz-Torres E."/>
            <person name="Oguiza J.A."/>
            <person name="Ohm R."/>
            <person name="Olmedo M."/>
            <person name="Orejas M."/>
            <person name="Ortiz-Castellanos L."/>
            <person name="Pisabarro A.G."/>
            <person name="Rodriguez-Romero J."/>
            <person name="Ruiz-Herrera J."/>
            <person name="Ruiz-Vazquez R."/>
            <person name="Sanz C."/>
            <person name="Schackwitz W."/>
            <person name="Schmutz J."/>
            <person name="Shahriari M."/>
            <person name="Shelest E."/>
            <person name="Silva-Franco F."/>
            <person name="Soanes D."/>
            <person name="Syed K."/>
            <person name="Tagua V.G."/>
            <person name="Talbot N.J."/>
            <person name="Thon M."/>
            <person name="De vries R.P."/>
            <person name="Wiebenga A."/>
            <person name="Yadav J.S."/>
            <person name="Braun E.L."/>
            <person name="Baker S."/>
            <person name="Garre V."/>
            <person name="Horwitz B."/>
            <person name="Torres-Martinez S."/>
            <person name="Idnurm A."/>
            <person name="Herrera-Estrella A."/>
            <person name="Gabaldon T."/>
            <person name="Grigoriev I.V."/>
        </authorList>
    </citation>
    <scope>NUCLEOTIDE SEQUENCE [LARGE SCALE GENOMIC DNA]</scope>
    <source>
        <strain evidence="3">NRRL 1555(-)</strain>
    </source>
</reference>
<dbReference type="InterPro" id="IPR021475">
    <property type="entry name" value="Pants/Emi1-like"/>
</dbReference>
<dbReference type="EMBL" id="KV440973">
    <property type="protein sequence ID" value="OAD78387.1"/>
    <property type="molecule type" value="Genomic_DNA"/>
</dbReference>
<organism evidence="2 3">
    <name type="scientific">Phycomyces blakesleeanus (strain ATCC 8743b / DSM 1359 / FGSC 10004 / NBRC 33097 / NRRL 1555)</name>
    <dbReference type="NCBI Taxonomy" id="763407"/>
    <lineage>
        <taxon>Eukaryota</taxon>
        <taxon>Fungi</taxon>
        <taxon>Fungi incertae sedis</taxon>
        <taxon>Mucoromycota</taxon>
        <taxon>Mucoromycotina</taxon>
        <taxon>Mucoromycetes</taxon>
        <taxon>Mucorales</taxon>
        <taxon>Phycomycetaceae</taxon>
        <taxon>Phycomyces</taxon>
    </lineage>
</organism>
<protein>
    <recommendedName>
        <fullName evidence="4">Early meiotic induction protein 1</fullName>
    </recommendedName>
</protein>
<evidence type="ECO:0000313" key="2">
    <source>
        <dbReference type="EMBL" id="OAD78387.1"/>
    </source>
</evidence>
<keyword evidence="3" id="KW-1185">Reference proteome</keyword>
<dbReference type="GeneID" id="28999069"/>
<evidence type="ECO:0000256" key="1">
    <source>
        <dbReference type="SAM" id="MobiDB-lite"/>
    </source>
</evidence>
<accession>A0A167PR87</accession>
<name>A0A167PR87_PHYB8</name>
<dbReference type="AlphaFoldDB" id="A0A167PR87"/>
<sequence>MSEKPVEHHDEDTTAFFKEVDDDINKDYMTCSASQAFDSVWQCYTLGSQAVNYYRYGEKKDCSVRWDDFKFCMSAKTKSSEVADRMLRQRAKEKERLKSQMRNSEEVWEAYKKSPAA</sequence>
<evidence type="ECO:0000313" key="3">
    <source>
        <dbReference type="Proteomes" id="UP000077315"/>
    </source>
</evidence>
<dbReference type="RefSeq" id="XP_018296427.1">
    <property type="nucleotide sequence ID" value="XM_018438163.1"/>
</dbReference>
<dbReference type="Pfam" id="PF11326">
    <property type="entry name" value="PANTS-like"/>
    <property type="match status" value="1"/>
</dbReference>
<feature type="region of interest" description="Disordered" evidence="1">
    <location>
        <begin position="93"/>
        <end position="117"/>
    </location>
</feature>
<evidence type="ECO:0008006" key="4">
    <source>
        <dbReference type="Google" id="ProtNLM"/>
    </source>
</evidence>
<dbReference type="PANTHER" id="PTHR28052">
    <property type="entry name" value="UPF0545 PROTEIN C22ORF39"/>
    <property type="match status" value="1"/>
</dbReference>
<dbReference type="STRING" id="763407.A0A167PR87"/>
<proteinExistence type="predicted"/>
<gene>
    <name evidence="2" type="ORF">PHYBLDRAFT_179543</name>
</gene>
<dbReference type="InParanoid" id="A0A167PR87"/>